<dbReference type="EMBL" id="JAFIRA010000051">
    <property type="protein sequence ID" value="MCJ2544208.1"/>
    <property type="molecule type" value="Genomic_DNA"/>
</dbReference>
<accession>A0ABT0CEK2</accession>
<organism evidence="1 2">
    <name type="scientific">Thermostichus vulcanus str. 'Rupite'</name>
    <dbReference type="NCBI Taxonomy" id="2813851"/>
    <lineage>
        <taxon>Bacteria</taxon>
        <taxon>Bacillati</taxon>
        <taxon>Cyanobacteriota</taxon>
        <taxon>Cyanophyceae</taxon>
        <taxon>Thermostichales</taxon>
        <taxon>Thermostichaceae</taxon>
        <taxon>Thermostichus</taxon>
    </lineage>
</organism>
<proteinExistence type="predicted"/>
<keyword evidence="2" id="KW-1185">Reference proteome</keyword>
<protein>
    <submittedName>
        <fullName evidence="1">Uncharacterized protein</fullName>
    </submittedName>
</protein>
<dbReference type="Proteomes" id="UP000830835">
    <property type="component" value="Unassembled WGS sequence"/>
</dbReference>
<evidence type="ECO:0000313" key="2">
    <source>
        <dbReference type="Proteomes" id="UP000830835"/>
    </source>
</evidence>
<sequence length="347" mass="39353">MESMGTADRSLAALWAQKYVQKLRAQTAPIEAPNAQLAQKVKGSLRFASSQAWAKTEKLLTAEMTRHRLDPDLIDPWQIAEDSRQLFEKAAESYQEQLSPERFSVEIAASCGQLRARYTQRDPRVLGFMSMQFHYTGQLVLQPLSAQERSLFYPYLKVMDDHLYMPLQRSYAAAAVHAGQTLSPPLAAVQELLPITTQVAESICGEVAQRFSDYRTESGLLTDVEVRISSIRDVEMFQVYLGLCALEGNVAAVQQELFPLCVMLYPALKVSWDLVRQMLQLLDESLHFHLTPPSYELILPYLQAIQDMFSLEVFPEEDPIWSHHPDVVRFMGAARELLQELLSKQAS</sequence>
<evidence type="ECO:0000313" key="1">
    <source>
        <dbReference type="EMBL" id="MCJ2544208.1"/>
    </source>
</evidence>
<name>A0ABT0CEK2_THEVL</name>
<gene>
    <name evidence="1" type="ORF">JX360_15070</name>
</gene>
<comment type="caution">
    <text evidence="1">The sequence shown here is derived from an EMBL/GenBank/DDBJ whole genome shotgun (WGS) entry which is preliminary data.</text>
</comment>
<reference evidence="1" key="1">
    <citation type="submission" date="2021-02" db="EMBL/GenBank/DDBJ databases">
        <title>The CRISPR/cas machinery reduction and long-range gene transfer in the hot spring cyanobacterium Synechococcus.</title>
        <authorList>
            <person name="Dvorak P."/>
            <person name="Jahodarova E."/>
            <person name="Hasler P."/>
            <person name="Poulickova A."/>
        </authorList>
    </citation>
    <scope>NUCLEOTIDE SEQUENCE</scope>
    <source>
        <strain evidence="1">Rupite</strain>
    </source>
</reference>